<dbReference type="AlphaFoldDB" id="A0A2G5SAW0"/>
<dbReference type="Proteomes" id="UP000230233">
    <property type="component" value="Unassembled WGS sequence"/>
</dbReference>
<comment type="caution">
    <text evidence="1">The sequence shown here is derived from an EMBL/GenBank/DDBJ whole genome shotgun (WGS) entry which is preliminary data.</text>
</comment>
<dbReference type="EMBL" id="PDUG01000029">
    <property type="protein sequence ID" value="PIC12052.1"/>
    <property type="molecule type" value="Genomic_DNA"/>
</dbReference>
<protein>
    <submittedName>
        <fullName evidence="1">Uncharacterized protein</fullName>
    </submittedName>
</protein>
<accession>A0A2G5SAW0</accession>
<evidence type="ECO:0000313" key="1">
    <source>
        <dbReference type="EMBL" id="PIC12052.1"/>
    </source>
</evidence>
<keyword evidence="2" id="KW-1185">Reference proteome</keyword>
<name>A0A2G5SAW0_9PELO</name>
<proteinExistence type="predicted"/>
<evidence type="ECO:0000313" key="2">
    <source>
        <dbReference type="Proteomes" id="UP000230233"/>
    </source>
</evidence>
<gene>
    <name evidence="1" type="ORF">B9Z55_028674</name>
</gene>
<organism evidence="1 2">
    <name type="scientific">Caenorhabditis nigoni</name>
    <dbReference type="NCBI Taxonomy" id="1611254"/>
    <lineage>
        <taxon>Eukaryota</taxon>
        <taxon>Metazoa</taxon>
        <taxon>Ecdysozoa</taxon>
        <taxon>Nematoda</taxon>
        <taxon>Chromadorea</taxon>
        <taxon>Rhabditida</taxon>
        <taxon>Rhabditina</taxon>
        <taxon>Rhabditomorpha</taxon>
        <taxon>Rhabditoidea</taxon>
        <taxon>Rhabditidae</taxon>
        <taxon>Peloderinae</taxon>
        <taxon>Caenorhabditis</taxon>
    </lineage>
</organism>
<reference evidence="2" key="1">
    <citation type="submission" date="2017-10" db="EMBL/GenBank/DDBJ databases">
        <title>Rapid genome shrinkage in a self-fertile nematode reveals novel sperm competition proteins.</title>
        <authorList>
            <person name="Yin D."/>
            <person name="Schwarz E.M."/>
            <person name="Thomas C.G."/>
            <person name="Felde R.L."/>
            <person name="Korf I.F."/>
            <person name="Cutter A.D."/>
            <person name="Schartner C.M."/>
            <person name="Ralston E.J."/>
            <person name="Meyer B.J."/>
            <person name="Haag E.S."/>
        </authorList>
    </citation>
    <scope>NUCLEOTIDE SEQUENCE [LARGE SCALE GENOMIC DNA]</scope>
    <source>
        <strain evidence="2">JU1422</strain>
    </source>
</reference>
<sequence>MALQAYEMRRYVMANARKRTQRKFEDLYFDEDMFEEVQYYGDHHIHHHHGGPMEYRAHQSETGRAENLLRKKQFPGDFRLKIAHNDLKIGIFTILSFKKWLKQSKINQNRSKSVFSSVSRVESLGCSTPDFLERITPM</sequence>